<evidence type="ECO:0000256" key="5">
    <source>
        <dbReference type="ARBA" id="ARBA00022490"/>
    </source>
</evidence>
<organism evidence="13 14">
    <name type="scientific">Pleodorina starrii</name>
    <dbReference type="NCBI Taxonomy" id="330485"/>
    <lineage>
        <taxon>Eukaryota</taxon>
        <taxon>Viridiplantae</taxon>
        <taxon>Chlorophyta</taxon>
        <taxon>core chlorophytes</taxon>
        <taxon>Chlorophyceae</taxon>
        <taxon>CS clade</taxon>
        <taxon>Chlamydomonadales</taxon>
        <taxon>Volvocaceae</taxon>
        <taxon>Pleodorina</taxon>
    </lineage>
</organism>
<dbReference type="InterPro" id="IPR025986">
    <property type="entry name" value="RPAP3-like_C"/>
</dbReference>
<keyword evidence="6" id="KW-0970">Cilium biogenesis/degradation</keyword>
<protein>
    <submittedName>
        <fullName evidence="13">Coiled-coil domain-containing protein 103</fullName>
    </submittedName>
</protein>
<evidence type="ECO:0000256" key="6">
    <source>
        <dbReference type="ARBA" id="ARBA00022794"/>
    </source>
</evidence>
<dbReference type="Pfam" id="PF13877">
    <property type="entry name" value="RPAP3_C"/>
    <property type="match status" value="1"/>
</dbReference>
<dbReference type="GO" id="GO:0007368">
    <property type="term" value="P:determination of left/right symmetry"/>
    <property type="evidence" value="ECO:0007669"/>
    <property type="project" value="TreeGrafter"/>
</dbReference>
<evidence type="ECO:0000256" key="3">
    <source>
        <dbReference type="ARBA" id="ARBA00004496"/>
    </source>
</evidence>
<reference evidence="13 14" key="1">
    <citation type="journal article" date="2023" name="Commun. Biol.">
        <title>Reorganization of the ancestral sex-determining regions during the evolution of trioecy in Pleodorina starrii.</title>
        <authorList>
            <person name="Takahashi K."/>
            <person name="Suzuki S."/>
            <person name="Kawai-Toyooka H."/>
            <person name="Yamamoto K."/>
            <person name="Hamaji T."/>
            <person name="Ootsuki R."/>
            <person name="Yamaguchi H."/>
            <person name="Kawachi M."/>
            <person name="Higashiyama T."/>
            <person name="Nozaki H."/>
        </authorList>
    </citation>
    <scope>NUCLEOTIDE SEQUENCE [LARGE SCALE GENOMIC DNA]</scope>
    <source>
        <strain evidence="13 14">NIES-4479</strain>
    </source>
</reference>
<evidence type="ECO:0000256" key="7">
    <source>
        <dbReference type="ARBA" id="ARBA00022846"/>
    </source>
</evidence>
<evidence type="ECO:0000256" key="10">
    <source>
        <dbReference type="ARBA" id="ARBA00049986"/>
    </source>
</evidence>
<evidence type="ECO:0000313" key="14">
    <source>
        <dbReference type="Proteomes" id="UP001165080"/>
    </source>
</evidence>
<feature type="domain" description="Dynein attachment factor N-terminal" evidence="12">
    <location>
        <begin position="15"/>
        <end position="76"/>
    </location>
</feature>
<comment type="subcellular location">
    <subcellularLocation>
        <location evidence="2">Cell projection</location>
        <location evidence="2">Cilium</location>
        <location evidence="2">Flagellum</location>
    </subcellularLocation>
    <subcellularLocation>
        <location evidence="3">Cytoplasm</location>
    </subcellularLocation>
</comment>
<evidence type="ECO:0000259" key="12">
    <source>
        <dbReference type="Pfam" id="PF15867"/>
    </source>
</evidence>
<sequence length="293" mass="31314">MHDSTAPGHRPAKTSKELATAAYDDFKRKAIDEAKKRAVSQRVDYDTFKNMVLTAHLAPITAPNRRANDRPAPCWNFGTDGRLVKRQDGTAELPSLAPVGVPRASGDFSRYVVRIAIPAALEQQTLSPKAPPNPPCLMRLLCSRDWRRIGTADDKYRYLQLCGPDVLRAIFRVEISSEVLREILAVLEACWLGHGGAAEEAEGGAGAALREAAFVTGLLEALSGAGRFSLAIKLLGSSTKPVLERLFTGLEDAATASAAYGAEATPAAEVSGATSALDLTLGQVTTLRQLYGV</sequence>
<evidence type="ECO:0000313" key="13">
    <source>
        <dbReference type="EMBL" id="GLC59588.1"/>
    </source>
</evidence>
<comment type="similarity">
    <text evidence="10">Belongs to the DNAAF19/PR46b family.</text>
</comment>
<dbReference type="PANTHER" id="PTHR28572">
    <property type="entry name" value="COILED-COIL DOMAIN-CONTAINING PROTEIN 103"/>
    <property type="match status" value="1"/>
</dbReference>
<feature type="domain" description="RNA-polymerase II-associated protein 3-like C-terminal" evidence="11">
    <location>
        <begin position="144"/>
        <end position="240"/>
    </location>
</feature>
<dbReference type="GO" id="GO:0031514">
    <property type="term" value="C:motile cilium"/>
    <property type="evidence" value="ECO:0007669"/>
    <property type="project" value="UniProtKB-SubCell"/>
</dbReference>
<dbReference type="GO" id="GO:0036157">
    <property type="term" value="C:outer dynein arm"/>
    <property type="evidence" value="ECO:0007669"/>
    <property type="project" value="InterPro"/>
</dbReference>
<evidence type="ECO:0000256" key="4">
    <source>
        <dbReference type="ARBA" id="ARBA00011738"/>
    </source>
</evidence>
<keyword evidence="5" id="KW-0963">Cytoplasm</keyword>
<dbReference type="GO" id="GO:0036159">
    <property type="term" value="P:inner dynein arm assembly"/>
    <property type="evidence" value="ECO:0007669"/>
    <property type="project" value="TreeGrafter"/>
</dbReference>
<keyword evidence="14" id="KW-1185">Reference proteome</keyword>
<dbReference type="GO" id="GO:0005576">
    <property type="term" value="C:extracellular region"/>
    <property type="evidence" value="ECO:0007669"/>
    <property type="project" value="GOC"/>
</dbReference>
<evidence type="ECO:0000259" key="11">
    <source>
        <dbReference type="Pfam" id="PF13877"/>
    </source>
</evidence>
<gene>
    <name evidence="13" type="primary">PLEST008358</name>
    <name evidence="13" type="ORF">PLESTB_001503400</name>
</gene>
<dbReference type="InterPro" id="IPR042422">
    <property type="entry name" value="CC103"/>
</dbReference>
<proteinExistence type="inferred from homology"/>
<dbReference type="GO" id="GO:0003351">
    <property type="term" value="P:epithelial cilium movement involved in extracellular fluid movement"/>
    <property type="evidence" value="ECO:0007669"/>
    <property type="project" value="TreeGrafter"/>
</dbReference>
<dbReference type="Pfam" id="PF15867">
    <property type="entry name" value="Dynein_attach_N"/>
    <property type="match status" value="1"/>
</dbReference>
<comment type="subunit">
    <text evidence="4">Homodimer.</text>
</comment>
<comment type="function">
    <text evidence="1">Dynein-attachment factor required for cilia motility.</text>
</comment>
<dbReference type="Proteomes" id="UP001165080">
    <property type="component" value="Unassembled WGS sequence"/>
</dbReference>
<evidence type="ECO:0000256" key="1">
    <source>
        <dbReference type="ARBA" id="ARBA00004048"/>
    </source>
</evidence>
<dbReference type="EMBL" id="BRXU01000028">
    <property type="protein sequence ID" value="GLC59588.1"/>
    <property type="molecule type" value="Genomic_DNA"/>
</dbReference>
<evidence type="ECO:0000256" key="2">
    <source>
        <dbReference type="ARBA" id="ARBA00004230"/>
    </source>
</evidence>
<evidence type="ECO:0000256" key="8">
    <source>
        <dbReference type="ARBA" id="ARBA00023069"/>
    </source>
</evidence>
<evidence type="ECO:0000256" key="9">
    <source>
        <dbReference type="ARBA" id="ARBA00023273"/>
    </source>
</evidence>
<name>A0A9W6BWN4_9CHLO</name>
<dbReference type="InterPro" id="IPR031733">
    <property type="entry name" value="Dynein_attach_N"/>
</dbReference>
<dbReference type="PANTHER" id="PTHR28572:SF1">
    <property type="entry name" value="COILED-COIL DOMAIN-CONTAINING PROTEIN 103"/>
    <property type="match status" value="1"/>
</dbReference>
<dbReference type="AlphaFoldDB" id="A0A9W6BWN4"/>
<comment type="caution">
    <text evidence="13">The sequence shown here is derived from an EMBL/GenBank/DDBJ whole genome shotgun (WGS) entry which is preliminary data.</text>
</comment>
<keyword evidence="7" id="KW-0282">Flagellum</keyword>
<keyword evidence="9" id="KW-0966">Cell projection</keyword>
<keyword evidence="8" id="KW-0969">Cilium</keyword>
<accession>A0A9W6BWN4</accession>